<dbReference type="RefSeq" id="WP_187503391.1">
    <property type="nucleotide sequence ID" value="NZ_CP162536.1"/>
</dbReference>
<dbReference type="InterPro" id="IPR040871">
    <property type="entry name" value="HopA1"/>
</dbReference>
<gene>
    <name evidence="1" type="ORF">H8S47_08160</name>
</gene>
<dbReference type="Proteomes" id="UP000597613">
    <property type="component" value="Unassembled WGS sequence"/>
</dbReference>
<keyword evidence="2" id="KW-1185">Reference proteome</keyword>
<accession>A0ABR7AMX7</accession>
<reference evidence="1 2" key="1">
    <citation type="submission" date="2020-08" db="EMBL/GenBank/DDBJ databases">
        <title>Putative novel bacterial strains isolated from necrotic wheat leaf tissues caused by Xanthomonas translucens.</title>
        <authorList>
            <person name="Tambong J.T."/>
        </authorList>
    </citation>
    <scope>NUCLEOTIDE SEQUENCE [LARGE SCALE GENOMIC DNA]</scope>
    <source>
        <strain evidence="2">DOAB 1063</strain>
    </source>
</reference>
<comment type="caution">
    <text evidence="1">The sequence shown here is derived from an EMBL/GenBank/DDBJ whole genome shotgun (WGS) entry which is preliminary data.</text>
</comment>
<evidence type="ECO:0000313" key="1">
    <source>
        <dbReference type="EMBL" id="MBC3941657.1"/>
    </source>
</evidence>
<proteinExistence type="predicted"/>
<sequence>MTGTTSELAPFVAALRIGDDGALLLDDVSVGRVSGVVTEDTLATALMPVVYEHAYARVFPRDDAVAAVDPADLTIALERANTSRSRAEQGWIFSGSDTGGSVLATRHGRTRRFVPGQFLAIDGVMPMPKGSALAVQIAGGSTTAQPGFYYAFGEAFRDVNDLAPMVRFYWNVRIGGAVDLVTGLTALLNRYRIPFDFKIVVRSADYTRRDNAVLYVAQHLFPAVSTVLLAAYPAFAALLDDSVPLFARRLAPGLGFAEDPGNRESFGMARSRLVAQTLAASRADDGFAAPMFAATLTAKIAEAGLRADALWLNAGSDDQYDVPPMLSQQAIQ</sequence>
<organism evidence="1 2">
    <name type="scientific">Sphingomonas albertensis</name>
    <dbReference type="NCBI Taxonomy" id="2762591"/>
    <lineage>
        <taxon>Bacteria</taxon>
        <taxon>Pseudomonadati</taxon>
        <taxon>Pseudomonadota</taxon>
        <taxon>Alphaproteobacteria</taxon>
        <taxon>Sphingomonadales</taxon>
        <taxon>Sphingomonadaceae</taxon>
        <taxon>Sphingomonas</taxon>
    </lineage>
</organism>
<protein>
    <submittedName>
        <fullName evidence="1">Uncharacterized protein</fullName>
    </submittedName>
</protein>
<evidence type="ECO:0000313" key="2">
    <source>
        <dbReference type="Proteomes" id="UP000597613"/>
    </source>
</evidence>
<dbReference type="Pfam" id="PF17914">
    <property type="entry name" value="HopA1"/>
    <property type="match status" value="1"/>
</dbReference>
<name>A0ABR7AMX7_9SPHN</name>
<dbReference type="EMBL" id="JACONT010000014">
    <property type="protein sequence ID" value="MBC3941657.1"/>
    <property type="molecule type" value="Genomic_DNA"/>
</dbReference>